<evidence type="ECO:0000259" key="1">
    <source>
        <dbReference type="Pfam" id="PF13456"/>
    </source>
</evidence>
<proteinExistence type="predicted"/>
<evidence type="ECO:0000313" key="2">
    <source>
        <dbReference type="EMBL" id="GMN51744.1"/>
    </source>
</evidence>
<feature type="domain" description="RNase H type-1" evidence="1">
    <location>
        <begin position="116"/>
        <end position="203"/>
    </location>
</feature>
<evidence type="ECO:0000313" key="3">
    <source>
        <dbReference type="Proteomes" id="UP001187192"/>
    </source>
</evidence>
<dbReference type="InterPro" id="IPR002156">
    <property type="entry name" value="RNaseH_domain"/>
</dbReference>
<name>A0AA88DJP5_FICCA</name>
<dbReference type="Proteomes" id="UP001187192">
    <property type="component" value="Unassembled WGS sequence"/>
</dbReference>
<dbReference type="AlphaFoldDB" id="A0AA88DJP5"/>
<accession>A0AA88DJP5</accession>
<reference evidence="2" key="1">
    <citation type="submission" date="2023-07" db="EMBL/GenBank/DDBJ databases">
        <title>draft genome sequence of fig (Ficus carica).</title>
        <authorList>
            <person name="Takahashi T."/>
            <person name="Nishimura K."/>
        </authorList>
    </citation>
    <scope>NUCLEOTIDE SEQUENCE</scope>
</reference>
<dbReference type="GO" id="GO:0003676">
    <property type="term" value="F:nucleic acid binding"/>
    <property type="evidence" value="ECO:0007669"/>
    <property type="project" value="InterPro"/>
</dbReference>
<gene>
    <name evidence="2" type="ORF">TIFTF001_020903</name>
</gene>
<sequence length="210" mass="23335">MILKAFNNLFPCAENLVKRGVNCEGWWCGFCREVVESTWHGLWSCPFARHVWEDCALWPKLCSSKECCFDGLLLFATTKPSTTDLEIFLLIAWAIWSARNLRLFEATSMTTSEALDMAGRMLFCFQDCNKLEVAECIALREGLEFSELCGLKVDFVESDAVNVVRAVNSPESLYVIISDIRKCLVASGGSVCSHVPRKGNMGAVVANLAS</sequence>
<dbReference type="GO" id="GO:0004523">
    <property type="term" value="F:RNA-DNA hybrid ribonuclease activity"/>
    <property type="evidence" value="ECO:0007669"/>
    <property type="project" value="InterPro"/>
</dbReference>
<keyword evidence="3" id="KW-1185">Reference proteome</keyword>
<dbReference type="EMBL" id="BTGU01000039">
    <property type="protein sequence ID" value="GMN51744.1"/>
    <property type="molecule type" value="Genomic_DNA"/>
</dbReference>
<protein>
    <recommendedName>
        <fullName evidence="1">RNase H type-1 domain-containing protein</fullName>
    </recommendedName>
</protein>
<comment type="caution">
    <text evidence="2">The sequence shown here is derived from an EMBL/GenBank/DDBJ whole genome shotgun (WGS) entry which is preliminary data.</text>
</comment>
<organism evidence="2 3">
    <name type="scientific">Ficus carica</name>
    <name type="common">Common fig</name>
    <dbReference type="NCBI Taxonomy" id="3494"/>
    <lineage>
        <taxon>Eukaryota</taxon>
        <taxon>Viridiplantae</taxon>
        <taxon>Streptophyta</taxon>
        <taxon>Embryophyta</taxon>
        <taxon>Tracheophyta</taxon>
        <taxon>Spermatophyta</taxon>
        <taxon>Magnoliopsida</taxon>
        <taxon>eudicotyledons</taxon>
        <taxon>Gunneridae</taxon>
        <taxon>Pentapetalae</taxon>
        <taxon>rosids</taxon>
        <taxon>fabids</taxon>
        <taxon>Rosales</taxon>
        <taxon>Moraceae</taxon>
        <taxon>Ficeae</taxon>
        <taxon>Ficus</taxon>
    </lineage>
</organism>
<dbReference type="Pfam" id="PF13456">
    <property type="entry name" value="RVT_3"/>
    <property type="match status" value="1"/>
</dbReference>